<sequence length="755" mass="85132">MTENDERQLEQTRVDFVITQIDDQIDEANAAVNTAHDETRAVEKNYSANASVNLYEVDDAMDTNVQIQQQRQLVSRTVENETILKNQLTTLQELQESPYFGRINIKDAGDDEEALYIGVASLMNTAKTDFLVYDWRAPIAGIYYNGSLGDVEYPTPNGTQTTELTKKRQFTIAHGQITNMFDTNDTVGDEMLQAALGSQNDQLMQNIVATIQKEQNDIIRDTTSDLLLVQGAAGSGKTSAILQRIAYLLYHSRASLNADQIVLFSPNRLFSHYISEVLPSLGERNMRQVTFAEFLTRRFEGLNVETIFEQFESQHGLPKPVQKFLASADVMTAVENYTQSLSAETIEFIDIDFEGQAFFTASHIRQLFAGTPDKMSLTDKTLAIKNALIKELKGHIKTAANSDWIQDELEGLPTAKLRELYGEHSADDFESEDEQLTYLGKRLATNRLRVVYNAIYNNHFIDHYFQYQDFLNSLHLKNIDFSNTITDYNQAIEFHQMPLEHSAPALYLRDLITGSGQNRQLEYVFIDEMQDYSVAALIYLKHIFPKAKFTILGDSEQALYSDIEAPEVLLQRLSESLSAKKTNLISLNRSYRSTTEITNFAKAMLPDGDKIIPFSRHGSLPKVIECNDKTQFKDALVNEVRTLADQFETIAILTKTKAQANEAYRILRQLKNSKLLSANDRVLPSGILIMPIYLAKGLEFDAVVAYDASATNYPNQHSAGILYTIASRAMHQLSLISLGETSPLVTHNQSLITDK</sequence>
<dbReference type="OrthoDB" id="9787585at2"/>
<name>A0A0R1RM75_9LACO</name>
<dbReference type="GO" id="GO:0016787">
    <property type="term" value="F:hydrolase activity"/>
    <property type="evidence" value="ECO:0007669"/>
    <property type="project" value="UniProtKB-UniRule"/>
</dbReference>
<protein>
    <submittedName>
        <fullName evidence="7">Superfamily I DNA RNA helicase-like protein</fullName>
    </submittedName>
</protein>
<dbReference type="PANTHER" id="PTHR11070">
    <property type="entry name" value="UVRD / RECB / PCRA DNA HELICASE FAMILY MEMBER"/>
    <property type="match status" value="1"/>
</dbReference>
<evidence type="ECO:0000313" key="8">
    <source>
        <dbReference type="Proteomes" id="UP000051697"/>
    </source>
</evidence>
<dbReference type="GO" id="GO:0000725">
    <property type="term" value="P:recombinational repair"/>
    <property type="evidence" value="ECO:0007669"/>
    <property type="project" value="TreeGrafter"/>
</dbReference>
<dbReference type="Gene3D" id="3.40.50.300">
    <property type="entry name" value="P-loop containing nucleotide triphosphate hydrolases"/>
    <property type="match status" value="3"/>
</dbReference>
<accession>A0A0R1RM75</accession>
<gene>
    <name evidence="7" type="ORF">FC70_GL000079</name>
</gene>
<dbReference type="SUPFAM" id="SSF52540">
    <property type="entry name" value="P-loop containing nucleoside triphosphate hydrolases"/>
    <property type="match status" value="1"/>
</dbReference>
<dbReference type="PANTHER" id="PTHR11070:SF17">
    <property type="entry name" value="DNA HELICASE IV"/>
    <property type="match status" value="1"/>
</dbReference>
<dbReference type="NCBIfam" id="NF041464">
    <property type="entry name" value="HelD_BACSU"/>
    <property type="match status" value="1"/>
</dbReference>
<dbReference type="InterPro" id="IPR027417">
    <property type="entry name" value="P-loop_NTPase"/>
</dbReference>
<dbReference type="GO" id="GO:0005829">
    <property type="term" value="C:cytosol"/>
    <property type="evidence" value="ECO:0007669"/>
    <property type="project" value="TreeGrafter"/>
</dbReference>
<evidence type="ECO:0000256" key="3">
    <source>
        <dbReference type="ARBA" id="ARBA00022806"/>
    </source>
</evidence>
<comment type="caution">
    <text evidence="7">The sequence shown here is derived from an EMBL/GenBank/DDBJ whole genome shotgun (WGS) entry which is preliminary data.</text>
</comment>
<dbReference type="Pfam" id="PF13538">
    <property type="entry name" value="UvrD_C_2"/>
    <property type="match status" value="1"/>
</dbReference>
<feature type="domain" description="UvrD-like helicase ATP-binding" evidence="6">
    <location>
        <begin position="210"/>
        <end position="594"/>
    </location>
</feature>
<dbReference type="STRING" id="1423778.FC70_GL000079"/>
<dbReference type="InterPro" id="IPR027785">
    <property type="entry name" value="UvrD-like_helicase_C"/>
</dbReference>
<organism evidence="7 8">
    <name type="scientific">Paucilactobacillus oligofermentans DSM 15707 = LMG 22743</name>
    <dbReference type="NCBI Taxonomy" id="1423778"/>
    <lineage>
        <taxon>Bacteria</taxon>
        <taxon>Bacillati</taxon>
        <taxon>Bacillota</taxon>
        <taxon>Bacilli</taxon>
        <taxon>Lactobacillales</taxon>
        <taxon>Lactobacillaceae</taxon>
        <taxon>Paucilactobacillus</taxon>
    </lineage>
</organism>
<dbReference type="AlphaFoldDB" id="A0A0R1RM75"/>
<dbReference type="GO" id="GO:0005524">
    <property type="term" value="F:ATP binding"/>
    <property type="evidence" value="ECO:0007669"/>
    <property type="project" value="UniProtKB-UniRule"/>
</dbReference>
<dbReference type="EMBL" id="AZFE01000001">
    <property type="protein sequence ID" value="KRL58191.1"/>
    <property type="molecule type" value="Genomic_DNA"/>
</dbReference>
<evidence type="ECO:0000256" key="2">
    <source>
        <dbReference type="ARBA" id="ARBA00022801"/>
    </source>
</evidence>
<evidence type="ECO:0000259" key="6">
    <source>
        <dbReference type="PROSITE" id="PS51198"/>
    </source>
</evidence>
<proteinExistence type="predicted"/>
<reference evidence="7 8" key="1">
    <citation type="journal article" date="2015" name="Genome Announc.">
        <title>Expanding the biotechnology potential of lactobacilli through comparative genomics of 213 strains and associated genera.</title>
        <authorList>
            <person name="Sun Z."/>
            <person name="Harris H.M."/>
            <person name="McCann A."/>
            <person name="Guo C."/>
            <person name="Argimon S."/>
            <person name="Zhang W."/>
            <person name="Yang X."/>
            <person name="Jeffery I.B."/>
            <person name="Cooney J.C."/>
            <person name="Kagawa T.F."/>
            <person name="Liu W."/>
            <person name="Song Y."/>
            <person name="Salvetti E."/>
            <person name="Wrobel A."/>
            <person name="Rasinkangas P."/>
            <person name="Parkhill J."/>
            <person name="Rea M.C."/>
            <person name="O'Sullivan O."/>
            <person name="Ritari J."/>
            <person name="Douillard F.P."/>
            <person name="Paul Ross R."/>
            <person name="Yang R."/>
            <person name="Briner A.E."/>
            <person name="Felis G.E."/>
            <person name="de Vos W.M."/>
            <person name="Barrangou R."/>
            <person name="Klaenhammer T.R."/>
            <person name="Caufield P.W."/>
            <person name="Cui Y."/>
            <person name="Zhang H."/>
            <person name="O'Toole P.W."/>
        </authorList>
    </citation>
    <scope>NUCLEOTIDE SEQUENCE [LARGE SCALE GENOMIC DNA]</scope>
    <source>
        <strain evidence="7 8">DSM 15707</strain>
    </source>
</reference>
<evidence type="ECO:0000256" key="1">
    <source>
        <dbReference type="ARBA" id="ARBA00022741"/>
    </source>
</evidence>
<dbReference type="RefSeq" id="WP_057889046.1">
    <property type="nucleotide sequence ID" value="NZ_AZFE01000001.1"/>
</dbReference>
<evidence type="ECO:0000256" key="5">
    <source>
        <dbReference type="PROSITE-ProRule" id="PRU00560"/>
    </source>
</evidence>
<dbReference type="KEGG" id="lol:LACOL_1564"/>
<dbReference type="InterPro" id="IPR014016">
    <property type="entry name" value="UvrD-like_ATP-bd"/>
</dbReference>
<feature type="binding site" evidence="5">
    <location>
        <begin position="231"/>
        <end position="238"/>
    </location>
    <ligand>
        <name>ATP</name>
        <dbReference type="ChEBI" id="CHEBI:30616"/>
    </ligand>
</feature>
<keyword evidence="8" id="KW-1185">Reference proteome</keyword>
<keyword evidence="4 5" id="KW-0067">ATP-binding</keyword>
<dbReference type="PATRIC" id="fig|1423778.4.peg.89"/>
<evidence type="ECO:0000256" key="4">
    <source>
        <dbReference type="ARBA" id="ARBA00022840"/>
    </source>
</evidence>
<dbReference type="InterPro" id="IPR048228">
    <property type="entry name" value="HelD_bacillota"/>
</dbReference>
<keyword evidence="1 5" id="KW-0547">Nucleotide-binding</keyword>
<dbReference type="GO" id="GO:0003677">
    <property type="term" value="F:DNA binding"/>
    <property type="evidence" value="ECO:0007669"/>
    <property type="project" value="InterPro"/>
</dbReference>
<dbReference type="GO" id="GO:0043138">
    <property type="term" value="F:3'-5' DNA helicase activity"/>
    <property type="evidence" value="ECO:0007669"/>
    <property type="project" value="TreeGrafter"/>
</dbReference>
<evidence type="ECO:0000313" key="7">
    <source>
        <dbReference type="EMBL" id="KRL58191.1"/>
    </source>
</evidence>
<dbReference type="PROSITE" id="PS51198">
    <property type="entry name" value="UVRD_HELICASE_ATP_BIND"/>
    <property type="match status" value="1"/>
</dbReference>
<dbReference type="Pfam" id="PF00580">
    <property type="entry name" value="UvrD-helicase"/>
    <property type="match status" value="1"/>
</dbReference>
<keyword evidence="2 5" id="KW-0378">Hydrolase</keyword>
<dbReference type="Proteomes" id="UP000051697">
    <property type="component" value="Unassembled WGS sequence"/>
</dbReference>
<dbReference type="InterPro" id="IPR000212">
    <property type="entry name" value="DNA_helicase_UvrD/REP"/>
</dbReference>
<keyword evidence="3 5" id="KW-0347">Helicase</keyword>